<name>A0ABN0IPJ9_9STRE</name>
<keyword evidence="1" id="KW-0472">Membrane</keyword>
<keyword evidence="1" id="KW-0812">Transmembrane</keyword>
<dbReference type="PROSITE" id="PS50883">
    <property type="entry name" value="EAL"/>
    <property type="match status" value="1"/>
</dbReference>
<dbReference type="Pfam" id="PF00563">
    <property type="entry name" value="EAL"/>
    <property type="match status" value="1"/>
</dbReference>
<dbReference type="Proteomes" id="UP000011769">
    <property type="component" value="Unassembled WGS sequence"/>
</dbReference>
<gene>
    <name evidence="3" type="ORF">SPJ1_1987</name>
</gene>
<sequence length="266" mass="31464">MLIEILLLIALIFTIFSIVTILISYIGAKRQNAIYPKTMKNIENYSFHFQKIIDRDGRVSGFEALLRKYNEENKNWSLPEDIDHFTLREVIYLLHKSLLKKEYPNGFLAINISLKQLVDPRYVYFIKWLKGAIYPMKVRIEFHIASTQFISPWTSWRLKKNLKVSKDLGVEVILEQISPDKNYYQKVKKYLKLVSGLKIPLSKFQKKNDEEWYFKNIGDWVRLSQLNQISIDLTEIESTEDMSLADQLDMSNRQGYYIGKPHLKEN</sequence>
<feature type="domain" description="EAL" evidence="2">
    <location>
        <begin position="28"/>
        <end position="266"/>
    </location>
</feature>
<dbReference type="InterPro" id="IPR035919">
    <property type="entry name" value="EAL_sf"/>
</dbReference>
<evidence type="ECO:0000259" key="2">
    <source>
        <dbReference type="PROSITE" id="PS50883"/>
    </source>
</evidence>
<protein>
    <recommendedName>
        <fullName evidence="2">EAL domain-containing protein</fullName>
    </recommendedName>
</protein>
<keyword evidence="1" id="KW-1133">Transmembrane helix</keyword>
<proteinExistence type="predicted"/>
<accession>A0ABN0IPJ9</accession>
<dbReference type="InterPro" id="IPR001633">
    <property type="entry name" value="EAL_dom"/>
</dbReference>
<comment type="caution">
    <text evidence="3">The sequence shown here is derived from an EMBL/GenBank/DDBJ whole genome shotgun (WGS) entry which is preliminary data.</text>
</comment>
<evidence type="ECO:0000313" key="3">
    <source>
        <dbReference type="EMBL" id="EMG24728.1"/>
    </source>
</evidence>
<dbReference type="Gene3D" id="3.20.20.450">
    <property type="entry name" value="EAL domain"/>
    <property type="match status" value="1"/>
</dbReference>
<organism evidence="3 4">
    <name type="scientific">Streptococcus parauberis KRS-02083</name>
    <dbReference type="NCBI Taxonomy" id="1207545"/>
    <lineage>
        <taxon>Bacteria</taxon>
        <taxon>Bacillati</taxon>
        <taxon>Bacillota</taxon>
        <taxon>Bacilli</taxon>
        <taxon>Lactobacillales</taxon>
        <taxon>Streptococcaceae</taxon>
        <taxon>Streptococcus</taxon>
    </lineage>
</organism>
<evidence type="ECO:0000313" key="4">
    <source>
        <dbReference type="Proteomes" id="UP000011769"/>
    </source>
</evidence>
<reference evidence="3 4" key="1">
    <citation type="journal article" date="2013" name="PLoS ONE">
        <title>Comparative Genomic Characterization of Three Streptococcus parauberis Strains in Fish Pathogen, as Assessed by Wide-Genome Analyses.</title>
        <authorList>
            <person name="Nho S.W."/>
            <person name="Hikima J."/>
            <person name="Park S.B."/>
            <person name="Jang H.B."/>
            <person name="Cha I.S."/>
            <person name="Yasuike M."/>
            <person name="Nakamura Y."/>
            <person name="Fujiwara A."/>
            <person name="Sano M."/>
            <person name="Kanai K."/>
            <person name="Kondo H."/>
            <person name="Hirono I."/>
            <person name="Takeyama H."/>
            <person name="Aoki T."/>
            <person name="Jung T.S."/>
        </authorList>
    </citation>
    <scope>NUCLEOTIDE SEQUENCE [LARGE SCALE GENOMIC DNA]</scope>
    <source>
        <strain evidence="3 4">KRS-02083</strain>
    </source>
</reference>
<evidence type="ECO:0000256" key="1">
    <source>
        <dbReference type="SAM" id="Phobius"/>
    </source>
</evidence>
<feature type="transmembrane region" description="Helical" evidence="1">
    <location>
        <begin position="6"/>
        <end position="28"/>
    </location>
</feature>
<dbReference type="SUPFAM" id="SSF141868">
    <property type="entry name" value="EAL domain-like"/>
    <property type="match status" value="1"/>
</dbReference>
<dbReference type="EMBL" id="ALYM01000008">
    <property type="protein sequence ID" value="EMG24728.1"/>
    <property type="molecule type" value="Genomic_DNA"/>
</dbReference>
<keyword evidence="4" id="KW-1185">Reference proteome</keyword>
<dbReference type="RefSeq" id="WP_003108804.1">
    <property type="nucleotide sequence ID" value="NZ_ALYM01000008.1"/>
</dbReference>